<evidence type="ECO:0000313" key="2">
    <source>
        <dbReference type="EMBL" id="KAK5825188.1"/>
    </source>
</evidence>
<comment type="caution">
    <text evidence="2">The sequence shown here is derived from an EMBL/GenBank/DDBJ whole genome shotgun (WGS) entry which is preliminary data.</text>
</comment>
<accession>A0ABR0PL71</accession>
<dbReference type="EMBL" id="JARKNE010000006">
    <property type="protein sequence ID" value="KAK5825188.1"/>
    <property type="molecule type" value="Genomic_DNA"/>
</dbReference>
<sequence length="79" mass="9065">MEWEEEEEGKDEEEEEVPALNEDFDEMFRPEQPSIGGVKIRTSSHTSPISFACARVVTLDTSRRKNPIIKENQLDPDSN</sequence>
<feature type="region of interest" description="Disordered" evidence="1">
    <location>
        <begin position="1"/>
        <end position="44"/>
    </location>
</feature>
<proteinExistence type="predicted"/>
<name>A0ABR0PL71_GOSAR</name>
<evidence type="ECO:0000256" key="1">
    <source>
        <dbReference type="SAM" id="MobiDB-lite"/>
    </source>
</evidence>
<dbReference type="Proteomes" id="UP001358586">
    <property type="component" value="Chromosome 6"/>
</dbReference>
<gene>
    <name evidence="2" type="ORF">PVK06_019995</name>
</gene>
<protein>
    <submittedName>
        <fullName evidence="2">Uncharacterized protein</fullName>
    </submittedName>
</protein>
<organism evidence="2 3">
    <name type="scientific">Gossypium arboreum</name>
    <name type="common">Tree cotton</name>
    <name type="synonym">Gossypium nanking</name>
    <dbReference type="NCBI Taxonomy" id="29729"/>
    <lineage>
        <taxon>Eukaryota</taxon>
        <taxon>Viridiplantae</taxon>
        <taxon>Streptophyta</taxon>
        <taxon>Embryophyta</taxon>
        <taxon>Tracheophyta</taxon>
        <taxon>Spermatophyta</taxon>
        <taxon>Magnoliopsida</taxon>
        <taxon>eudicotyledons</taxon>
        <taxon>Gunneridae</taxon>
        <taxon>Pentapetalae</taxon>
        <taxon>rosids</taxon>
        <taxon>malvids</taxon>
        <taxon>Malvales</taxon>
        <taxon>Malvaceae</taxon>
        <taxon>Malvoideae</taxon>
        <taxon>Gossypium</taxon>
    </lineage>
</organism>
<feature type="compositionally biased region" description="Acidic residues" evidence="1">
    <location>
        <begin position="1"/>
        <end position="25"/>
    </location>
</feature>
<keyword evidence="3" id="KW-1185">Reference proteome</keyword>
<evidence type="ECO:0000313" key="3">
    <source>
        <dbReference type="Proteomes" id="UP001358586"/>
    </source>
</evidence>
<reference evidence="2 3" key="1">
    <citation type="submission" date="2023-03" db="EMBL/GenBank/DDBJ databases">
        <title>WGS of Gossypium arboreum.</title>
        <authorList>
            <person name="Yu D."/>
        </authorList>
    </citation>
    <scope>NUCLEOTIDE SEQUENCE [LARGE SCALE GENOMIC DNA]</scope>
    <source>
        <tissue evidence="2">Leaf</tissue>
    </source>
</reference>